<dbReference type="InterPro" id="IPR052158">
    <property type="entry name" value="INH-QAR"/>
</dbReference>
<keyword evidence="3" id="KW-1185">Reference proteome</keyword>
<dbReference type="Proteomes" id="UP000809789">
    <property type="component" value="Unassembled WGS sequence"/>
</dbReference>
<dbReference type="InterPro" id="IPR029062">
    <property type="entry name" value="Class_I_gatase-like"/>
</dbReference>
<feature type="domain" description="DJ-1/PfpI" evidence="1">
    <location>
        <begin position="15"/>
        <end position="197"/>
    </location>
</feature>
<dbReference type="AlphaFoldDB" id="A0A8K0L636"/>
<dbReference type="PANTHER" id="PTHR43130:SF7">
    <property type="entry name" value="DJ-1_PFPI DOMAIN-CONTAINING PROTEIN"/>
    <property type="match status" value="1"/>
</dbReference>
<gene>
    <name evidence="2" type="ORF">KVT40_002698</name>
</gene>
<accession>A0A8K0L636</accession>
<comment type="caution">
    <text evidence="2">The sequence shown here is derived from an EMBL/GenBank/DDBJ whole genome shotgun (WGS) entry which is preliminary data.</text>
</comment>
<dbReference type="SUPFAM" id="SSF52317">
    <property type="entry name" value="Class I glutamine amidotransferase-like"/>
    <property type="match status" value="1"/>
</dbReference>
<dbReference type="InterPro" id="IPR002818">
    <property type="entry name" value="DJ-1/PfpI"/>
</dbReference>
<reference evidence="2" key="1">
    <citation type="submission" date="2021-07" db="EMBL/GenBank/DDBJ databases">
        <title>Elsinoe batatas strain:CRI-CJ2 Genome sequencing and assembly.</title>
        <authorList>
            <person name="Huang L."/>
        </authorList>
    </citation>
    <scope>NUCLEOTIDE SEQUENCE</scope>
    <source>
        <strain evidence="2">CRI-CJ2</strain>
    </source>
</reference>
<proteinExistence type="predicted"/>
<organism evidence="2 3">
    <name type="scientific">Elsinoe batatas</name>
    <dbReference type="NCBI Taxonomy" id="2601811"/>
    <lineage>
        <taxon>Eukaryota</taxon>
        <taxon>Fungi</taxon>
        <taxon>Dikarya</taxon>
        <taxon>Ascomycota</taxon>
        <taxon>Pezizomycotina</taxon>
        <taxon>Dothideomycetes</taxon>
        <taxon>Dothideomycetidae</taxon>
        <taxon>Myriangiales</taxon>
        <taxon>Elsinoaceae</taxon>
        <taxon>Elsinoe</taxon>
    </lineage>
</organism>
<evidence type="ECO:0000259" key="1">
    <source>
        <dbReference type="Pfam" id="PF01965"/>
    </source>
</evidence>
<protein>
    <recommendedName>
        <fullName evidence="1">DJ-1/PfpI domain-containing protein</fullName>
    </recommendedName>
</protein>
<dbReference type="Pfam" id="PF01965">
    <property type="entry name" value="DJ-1_PfpI"/>
    <property type="match status" value="1"/>
</dbReference>
<dbReference type="EMBL" id="JAESVG020000003">
    <property type="protein sequence ID" value="KAG8628833.1"/>
    <property type="molecule type" value="Genomic_DNA"/>
</dbReference>
<sequence>MLDLRNPGRTIHVGVLLANGMTEILDIAPVDILHSLSNDFLSRMAYLPDNLRSQGLDIKFHWVTENGEAGDVTSGIKIRATDSFMTCPPLDILLLGAHWSINQPTGIPNEAELAFVRHTYDHCTALISICAGMMIPLRAELLEGKTCTAPRILLDNIRKENPGVKWVEKRHVKAEDGKIWTSGTLLNGLDLMRAFVQETWGGDGSLAESLLTEGVWPVRDVDYKDVE</sequence>
<dbReference type="OrthoDB" id="543156at2759"/>
<name>A0A8K0L636_9PEZI</name>
<evidence type="ECO:0000313" key="3">
    <source>
        <dbReference type="Proteomes" id="UP000809789"/>
    </source>
</evidence>
<dbReference type="PANTHER" id="PTHR43130">
    <property type="entry name" value="ARAC-FAMILY TRANSCRIPTIONAL REGULATOR"/>
    <property type="match status" value="1"/>
</dbReference>
<evidence type="ECO:0000313" key="2">
    <source>
        <dbReference type="EMBL" id="KAG8628833.1"/>
    </source>
</evidence>
<dbReference type="Gene3D" id="3.40.50.880">
    <property type="match status" value="1"/>
</dbReference>